<dbReference type="EMBL" id="JAELXS010000008">
    <property type="protein sequence ID" value="MBJ6122931.1"/>
    <property type="molecule type" value="Genomic_DNA"/>
</dbReference>
<organism evidence="1 2">
    <name type="scientific">Sphingomonas mollis</name>
    <dbReference type="NCBI Taxonomy" id="2795726"/>
    <lineage>
        <taxon>Bacteria</taxon>
        <taxon>Pseudomonadati</taxon>
        <taxon>Pseudomonadota</taxon>
        <taxon>Alphaproteobacteria</taxon>
        <taxon>Sphingomonadales</taxon>
        <taxon>Sphingomonadaceae</taxon>
        <taxon>Sphingomonas</taxon>
    </lineage>
</organism>
<keyword evidence="2" id="KW-1185">Reference proteome</keyword>
<name>A0ABS0XSB1_9SPHN</name>
<evidence type="ECO:0000313" key="2">
    <source>
        <dbReference type="Proteomes" id="UP000640426"/>
    </source>
</evidence>
<reference evidence="2" key="1">
    <citation type="submission" date="2020-12" db="EMBL/GenBank/DDBJ databases">
        <title>Hymenobacter sp.</title>
        <authorList>
            <person name="Kim M.K."/>
        </authorList>
    </citation>
    <scope>NUCLEOTIDE SEQUENCE [LARGE SCALE GENOMIC DNA]</scope>
    <source>
        <strain evidence="2">BT553</strain>
    </source>
</reference>
<sequence>MASYASDIQFTCATCGEHNMETITVPETDWTGDNADERFTEDQEDVWCEHCNEGYSLSIQNSDGHIGITNDDGRDLKLSASDAYMVEPDDAAWDLPSDPAVNIIMTLEDVRTVLKGTPPSFHTATVLRMAFIQQFAALEAYLSDTLITEVLNKPGALQRIIVGDRELKELKLPLAEIHANPGIVAHTAATHLRTLLYHNFKKIEVIWKLTLNFDLFPDRDMKVRMMKAEPIRHDCVHRNGKDKEGNIRLEVNDSFVRTVDADIRKLIDYVEEHISEVG</sequence>
<protein>
    <submittedName>
        <fullName evidence="1">Uncharacterized protein</fullName>
    </submittedName>
</protein>
<comment type="caution">
    <text evidence="1">The sequence shown here is derived from an EMBL/GenBank/DDBJ whole genome shotgun (WGS) entry which is preliminary data.</text>
</comment>
<gene>
    <name evidence="1" type="ORF">JAO74_14125</name>
</gene>
<dbReference type="Proteomes" id="UP000640426">
    <property type="component" value="Unassembled WGS sequence"/>
</dbReference>
<dbReference type="RefSeq" id="WP_233151020.1">
    <property type="nucleotide sequence ID" value="NZ_JAELXS010000008.1"/>
</dbReference>
<accession>A0ABS0XSB1</accession>
<proteinExistence type="predicted"/>
<evidence type="ECO:0000313" key="1">
    <source>
        <dbReference type="EMBL" id="MBJ6122931.1"/>
    </source>
</evidence>